<comment type="catalytic activity">
    <reaction evidence="1">
        <text>Hydrolysis of terminal, non-reducing beta-D-glucosyl residues with release of beta-D-glucose.</text>
        <dbReference type="EC" id="3.2.1.21"/>
    </reaction>
</comment>
<name>A0ABP4SFW8_9ACTN</name>
<evidence type="ECO:0000259" key="8">
    <source>
        <dbReference type="SMART" id="SM01217"/>
    </source>
</evidence>
<dbReference type="InterPro" id="IPR051915">
    <property type="entry name" value="Cellulose_Degrad_GH3"/>
</dbReference>
<dbReference type="Proteomes" id="UP001500618">
    <property type="component" value="Unassembled WGS sequence"/>
</dbReference>
<feature type="domain" description="Fibronectin type III-like" evidence="8">
    <location>
        <begin position="680"/>
        <end position="753"/>
    </location>
</feature>
<dbReference type="InterPro" id="IPR017853">
    <property type="entry name" value="GH"/>
</dbReference>
<evidence type="ECO:0000256" key="4">
    <source>
        <dbReference type="ARBA" id="ARBA00022729"/>
    </source>
</evidence>
<dbReference type="InterPro" id="IPR013783">
    <property type="entry name" value="Ig-like_fold"/>
</dbReference>
<dbReference type="SUPFAM" id="SSF52279">
    <property type="entry name" value="Beta-D-glucan exohydrolase, C-terminal domain"/>
    <property type="match status" value="1"/>
</dbReference>
<feature type="chain" id="PRO_5047515478" description="beta-glucosidase" evidence="7">
    <location>
        <begin position="30"/>
        <end position="759"/>
    </location>
</feature>
<comment type="similarity">
    <text evidence="2">Belongs to the glycosyl hydrolase 3 family.</text>
</comment>
<keyword evidence="10" id="KW-1185">Reference proteome</keyword>
<dbReference type="InterPro" id="IPR036962">
    <property type="entry name" value="Glyco_hydro_3_N_sf"/>
</dbReference>
<dbReference type="PANTHER" id="PTHR30620">
    <property type="entry name" value="PERIPLASMIC BETA-GLUCOSIDASE-RELATED"/>
    <property type="match status" value="1"/>
</dbReference>
<keyword evidence="6" id="KW-0326">Glycosidase</keyword>
<evidence type="ECO:0000256" key="6">
    <source>
        <dbReference type="ARBA" id="ARBA00023295"/>
    </source>
</evidence>
<evidence type="ECO:0000313" key="9">
    <source>
        <dbReference type="EMBL" id="GAA1669176.1"/>
    </source>
</evidence>
<dbReference type="InterPro" id="IPR002772">
    <property type="entry name" value="Glyco_hydro_3_C"/>
</dbReference>
<evidence type="ECO:0000256" key="2">
    <source>
        <dbReference type="ARBA" id="ARBA00005336"/>
    </source>
</evidence>
<dbReference type="InterPro" id="IPR026891">
    <property type="entry name" value="Fn3-like"/>
</dbReference>
<dbReference type="Gene3D" id="3.20.20.300">
    <property type="entry name" value="Glycoside hydrolase, family 3, N-terminal domain"/>
    <property type="match status" value="1"/>
</dbReference>
<keyword evidence="4 7" id="KW-0732">Signal</keyword>
<keyword evidence="5 9" id="KW-0378">Hydrolase</keyword>
<dbReference type="SUPFAM" id="SSF51445">
    <property type="entry name" value="(Trans)glycosidases"/>
    <property type="match status" value="1"/>
</dbReference>
<evidence type="ECO:0000256" key="7">
    <source>
        <dbReference type="SAM" id="SignalP"/>
    </source>
</evidence>
<reference evidence="10" key="1">
    <citation type="journal article" date="2019" name="Int. J. Syst. Evol. Microbiol.">
        <title>The Global Catalogue of Microorganisms (GCM) 10K type strain sequencing project: providing services to taxonomists for standard genome sequencing and annotation.</title>
        <authorList>
            <consortium name="The Broad Institute Genomics Platform"/>
            <consortium name="The Broad Institute Genome Sequencing Center for Infectious Disease"/>
            <person name="Wu L."/>
            <person name="Ma J."/>
        </authorList>
    </citation>
    <scope>NUCLEOTIDE SEQUENCE [LARGE SCALE GENOMIC DNA]</scope>
    <source>
        <strain evidence="10">JCM 14718</strain>
    </source>
</reference>
<accession>A0ABP4SFW8</accession>
<dbReference type="Gene3D" id="2.60.40.10">
    <property type="entry name" value="Immunoglobulins"/>
    <property type="match status" value="1"/>
</dbReference>
<dbReference type="PANTHER" id="PTHR30620:SF16">
    <property type="entry name" value="LYSOSOMAL BETA GLUCOSIDASE"/>
    <property type="match status" value="1"/>
</dbReference>
<dbReference type="PRINTS" id="PR00133">
    <property type="entry name" value="GLHYDRLASE3"/>
</dbReference>
<proteinExistence type="inferred from homology"/>
<dbReference type="Pfam" id="PF14310">
    <property type="entry name" value="Fn3-like"/>
    <property type="match status" value="1"/>
</dbReference>
<evidence type="ECO:0000313" key="10">
    <source>
        <dbReference type="Proteomes" id="UP001500618"/>
    </source>
</evidence>
<gene>
    <name evidence="9" type="ORF">GCM10009765_18310</name>
</gene>
<protein>
    <recommendedName>
        <fullName evidence="3">beta-glucosidase</fullName>
        <ecNumber evidence="3">3.2.1.21</ecNumber>
    </recommendedName>
</protein>
<comment type="caution">
    <text evidence="9">The sequence shown here is derived from an EMBL/GenBank/DDBJ whole genome shotgun (WGS) entry which is preliminary data.</text>
</comment>
<evidence type="ECO:0000256" key="5">
    <source>
        <dbReference type="ARBA" id="ARBA00022801"/>
    </source>
</evidence>
<organism evidence="9 10">
    <name type="scientific">Fodinicola feengrottensis</name>
    <dbReference type="NCBI Taxonomy" id="435914"/>
    <lineage>
        <taxon>Bacteria</taxon>
        <taxon>Bacillati</taxon>
        <taxon>Actinomycetota</taxon>
        <taxon>Actinomycetes</taxon>
        <taxon>Mycobacteriales</taxon>
        <taxon>Fodinicola</taxon>
    </lineage>
</organism>
<sequence length="759" mass="78966">MPSKFGLPKRRLLLPAAVSALALVGAGFAAGGGSSATAAPVAYTDAKAPVAARVADLLHKMTLPEKVGQMVQIRVGKLRGNCDYNNGPLVDSCLADVLVTNHAGSILSGGGDGAFPDNSPQNWADTINGIQHYTLTHNRLPIPIIYGADGVHGHNDVAGATIFPHQIGVGATWDPTLARQLGVSTANAMVATGVNWDFAPVSDVSRDARWGRYYETYSEDPYLAGALAASTVTGLQSSGQLTATAKHFAGYSEPQSGHDRTPAQLPVRYLQDIFLPSFAAQINAGVDVAMPDSGSVNGIPVHSSKYMLTTQLRDRLGFTGVVCSDWNDIAQLQSSYHLVSTYPQAIALAVNAGVDMAMEPADAHAFTSGLLADVQSGAVSRARIDQAVGRILTLKFKLGLFEHPYVDASTANKTVDNADRPLARTAATESIVLLRNQNNVLPLNPATSKIVLTGDSADNLSQQMGGWTIGWQGVPDDNSPKPPVVTPLQAMKEVAGDRITYAPTASDAVSKASGADAVVVVLGEKAGAEGPGDVRDPAFTPAQQQLVDSLQATGKPVIVVLMTGRPRALGSIADANAILQSWLPGTEGGHAVSDVLFGTANPSGKLPVSWPKVASDEPMSYQTLPANGTNTYDPAYPFGFGLSYTTFTTSGLAVTPTISRHGTATASVTVSNTGSRAGTAVIPLYLHRPVSPVLMPNKQLVGFARVTLAAGASQTVTVPIAAKQLAVTPGDVDGGAVPTVLPGGYQVMTDTQTVDFTVR</sequence>
<evidence type="ECO:0000256" key="1">
    <source>
        <dbReference type="ARBA" id="ARBA00000448"/>
    </source>
</evidence>
<feature type="signal peptide" evidence="7">
    <location>
        <begin position="1"/>
        <end position="29"/>
    </location>
</feature>
<dbReference type="GO" id="GO:0016787">
    <property type="term" value="F:hydrolase activity"/>
    <property type="evidence" value="ECO:0007669"/>
    <property type="project" value="UniProtKB-KW"/>
</dbReference>
<dbReference type="EMBL" id="BAAANY010000007">
    <property type="protein sequence ID" value="GAA1669176.1"/>
    <property type="molecule type" value="Genomic_DNA"/>
</dbReference>
<dbReference type="Pfam" id="PF01915">
    <property type="entry name" value="Glyco_hydro_3_C"/>
    <property type="match status" value="1"/>
</dbReference>
<dbReference type="SMART" id="SM01217">
    <property type="entry name" value="Fn3_like"/>
    <property type="match status" value="1"/>
</dbReference>
<dbReference type="InterPro" id="IPR001764">
    <property type="entry name" value="Glyco_hydro_3_N"/>
</dbReference>
<dbReference type="EC" id="3.2.1.21" evidence="3"/>
<dbReference type="RefSeq" id="WP_344308891.1">
    <property type="nucleotide sequence ID" value="NZ_BAAANY010000007.1"/>
</dbReference>
<evidence type="ECO:0000256" key="3">
    <source>
        <dbReference type="ARBA" id="ARBA00012744"/>
    </source>
</evidence>
<dbReference type="Gene3D" id="3.40.50.1700">
    <property type="entry name" value="Glycoside hydrolase family 3 C-terminal domain"/>
    <property type="match status" value="1"/>
</dbReference>
<dbReference type="InterPro" id="IPR036881">
    <property type="entry name" value="Glyco_hydro_3_C_sf"/>
</dbReference>
<dbReference type="Pfam" id="PF00933">
    <property type="entry name" value="Glyco_hydro_3"/>
    <property type="match status" value="1"/>
</dbReference>